<evidence type="ECO:0000313" key="3">
    <source>
        <dbReference type="Proteomes" id="UP000243542"/>
    </source>
</evidence>
<evidence type="ECO:0008006" key="4">
    <source>
        <dbReference type="Google" id="ProtNLM"/>
    </source>
</evidence>
<reference evidence="2 3" key="1">
    <citation type="submission" date="2017-10" db="EMBL/GenBank/DDBJ databases">
        <title>Sequencing the genomes of 1000 actinobacteria strains.</title>
        <authorList>
            <person name="Klenk H.-P."/>
        </authorList>
    </citation>
    <scope>NUCLEOTIDE SEQUENCE [LARGE SCALE GENOMIC DNA]</scope>
    <source>
        <strain evidence="2 3">DSM 46092</strain>
    </source>
</reference>
<proteinExistence type="predicted"/>
<dbReference type="AlphaFoldDB" id="A0A2A9FFL2"/>
<keyword evidence="1" id="KW-0732">Signal</keyword>
<dbReference type="PROSITE" id="PS51257">
    <property type="entry name" value="PROKAR_LIPOPROTEIN"/>
    <property type="match status" value="1"/>
</dbReference>
<dbReference type="Proteomes" id="UP000243542">
    <property type="component" value="Unassembled WGS sequence"/>
</dbReference>
<evidence type="ECO:0000313" key="2">
    <source>
        <dbReference type="EMBL" id="PFG49290.1"/>
    </source>
</evidence>
<keyword evidence="3" id="KW-1185">Reference proteome</keyword>
<comment type="caution">
    <text evidence="2">The sequence shown here is derived from an EMBL/GenBank/DDBJ whole genome shotgun (WGS) entry which is preliminary data.</text>
</comment>
<accession>A0A2A9FFL2</accession>
<feature type="chain" id="PRO_5039712787" description="SurA-like protein" evidence="1">
    <location>
        <begin position="26"/>
        <end position="335"/>
    </location>
</feature>
<organism evidence="2 3">
    <name type="scientific">Amycolatopsis sulphurea</name>
    <dbReference type="NCBI Taxonomy" id="76022"/>
    <lineage>
        <taxon>Bacteria</taxon>
        <taxon>Bacillati</taxon>
        <taxon>Actinomycetota</taxon>
        <taxon>Actinomycetes</taxon>
        <taxon>Pseudonocardiales</taxon>
        <taxon>Pseudonocardiaceae</taxon>
        <taxon>Amycolatopsis</taxon>
    </lineage>
</organism>
<feature type="signal peptide" evidence="1">
    <location>
        <begin position="1"/>
        <end position="25"/>
    </location>
</feature>
<name>A0A2A9FFL2_9PSEU</name>
<protein>
    <recommendedName>
        <fullName evidence="4">SurA-like protein</fullName>
    </recommendedName>
</protein>
<sequence length="335" mass="34984">MRIMRRPRALVAVVAGAFLLAGCGAGPGQVGMAALVDGKLTTIDQVQGLLNRAVREQPFARELAAQHKLDLVGREIVRQAVLHEVLAKVAQKEGVTADADAIDAVAQKDPLGGALPAAAAQDEAAGVTQLVWRLRDHREALTDQYLEQKLAVKYLPSLTVNFDYTSVGAPSSDGQAPSVDAKTARGEAIAKAQEYAKNPGAITAELQGGAQGNVGQQVPALSSPADAATVLFGVPANTAIAFQPNPAAAPTWWVTAVVRQRATGKQVATDQVQQPTAAQLGAIGVRLLQPYVQEADYKINPRYGVWDPVGMNLAPNSAELAGVVLPVQGAIPARP</sequence>
<evidence type="ECO:0000256" key="1">
    <source>
        <dbReference type="SAM" id="SignalP"/>
    </source>
</evidence>
<gene>
    <name evidence="2" type="ORF">ATK36_4435</name>
</gene>
<dbReference type="EMBL" id="PDJK01000002">
    <property type="protein sequence ID" value="PFG49290.1"/>
    <property type="molecule type" value="Genomic_DNA"/>
</dbReference>